<evidence type="ECO:0000313" key="9">
    <source>
        <dbReference type="EMBL" id="MBY24899.1"/>
    </source>
</evidence>
<feature type="domain" description="Guanylate cyclase" evidence="8">
    <location>
        <begin position="1"/>
        <end position="126"/>
    </location>
</feature>
<dbReference type="PANTHER" id="PTHR11920">
    <property type="entry name" value="GUANYLYL CYCLASE"/>
    <property type="match status" value="1"/>
</dbReference>
<evidence type="ECO:0000256" key="3">
    <source>
        <dbReference type="ARBA" id="ARBA00022741"/>
    </source>
</evidence>
<protein>
    <submittedName>
        <fullName evidence="9">Soluble guanylate cyclase 88E</fullName>
    </submittedName>
</protein>
<keyword evidence="6" id="KW-0325">Glycoprotein</keyword>
<dbReference type="EMBL" id="GGMR01012280">
    <property type="protein sequence ID" value="MBY24899.1"/>
    <property type="molecule type" value="Transcribed_RNA"/>
</dbReference>
<accession>A0A2S2P608</accession>
<reference evidence="9" key="1">
    <citation type="submission" date="2018-04" db="EMBL/GenBank/DDBJ databases">
        <title>Transcriptome of Schizaphis graminum biotype I.</title>
        <authorList>
            <person name="Scully E.D."/>
            <person name="Geib S.M."/>
            <person name="Palmer N.A."/>
            <person name="Koch K."/>
            <person name="Bradshaw J."/>
            <person name="Heng-Moss T."/>
            <person name="Sarath G."/>
        </authorList>
    </citation>
    <scope>NUCLEOTIDE SEQUENCE</scope>
</reference>
<keyword evidence="4" id="KW-1133">Transmembrane helix</keyword>
<dbReference type="PROSITE" id="PS50125">
    <property type="entry name" value="GUANYLATE_CYCLASE_2"/>
    <property type="match status" value="1"/>
</dbReference>
<evidence type="ECO:0000256" key="2">
    <source>
        <dbReference type="ARBA" id="ARBA00022692"/>
    </source>
</evidence>
<dbReference type="GO" id="GO:0001653">
    <property type="term" value="F:peptide receptor activity"/>
    <property type="evidence" value="ECO:0007669"/>
    <property type="project" value="TreeGrafter"/>
</dbReference>
<dbReference type="GO" id="GO:0035556">
    <property type="term" value="P:intracellular signal transduction"/>
    <property type="evidence" value="ECO:0007669"/>
    <property type="project" value="InterPro"/>
</dbReference>
<dbReference type="Pfam" id="PF00211">
    <property type="entry name" value="Guanylate_cyc"/>
    <property type="match status" value="1"/>
</dbReference>
<dbReference type="SMART" id="SM00044">
    <property type="entry name" value="CYCc"/>
    <property type="match status" value="1"/>
</dbReference>
<evidence type="ECO:0000256" key="7">
    <source>
        <dbReference type="ARBA" id="ARBA00023239"/>
    </source>
</evidence>
<dbReference type="InterPro" id="IPR029787">
    <property type="entry name" value="Nucleotide_cyclase"/>
</dbReference>
<dbReference type="PANTHER" id="PTHR11920:SF335">
    <property type="entry name" value="GUANYLATE CYCLASE"/>
    <property type="match status" value="1"/>
</dbReference>
<evidence type="ECO:0000256" key="1">
    <source>
        <dbReference type="ARBA" id="ARBA00004370"/>
    </source>
</evidence>
<keyword evidence="7" id="KW-0456">Lyase</keyword>
<dbReference type="AlphaFoldDB" id="A0A2S2P608"/>
<evidence type="ECO:0000259" key="8">
    <source>
        <dbReference type="PROSITE" id="PS50125"/>
    </source>
</evidence>
<dbReference type="InterPro" id="IPR001054">
    <property type="entry name" value="A/G_cyclase"/>
</dbReference>
<keyword evidence="5" id="KW-0472">Membrane</keyword>
<dbReference type="CDD" id="cd07302">
    <property type="entry name" value="CHD"/>
    <property type="match status" value="1"/>
</dbReference>
<proteinExistence type="predicted"/>
<dbReference type="InterPro" id="IPR050401">
    <property type="entry name" value="Cyclic_nucleotide_synthase"/>
</dbReference>
<dbReference type="GO" id="GO:0000166">
    <property type="term" value="F:nucleotide binding"/>
    <property type="evidence" value="ECO:0007669"/>
    <property type="project" value="UniProtKB-KW"/>
</dbReference>
<dbReference type="GO" id="GO:0004383">
    <property type="term" value="F:guanylate cyclase activity"/>
    <property type="evidence" value="ECO:0007669"/>
    <property type="project" value="TreeGrafter"/>
</dbReference>
<gene>
    <name evidence="9" type="primary">Gyc88E_2</name>
    <name evidence="9" type="ORF">g.175142</name>
</gene>
<dbReference type="GO" id="GO:0007168">
    <property type="term" value="P:receptor guanylyl cyclase signaling pathway"/>
    <property type="evidence" value="ECO:0007669"/>
    <property type="project" value="TreeGrafter"/>
</dbReference>
<name>A0A2S2P608_SCHGA</name>
<dbReference type="GO" id="GO:0005886">
    <property type="term" value="C:plasma membrane"/>
    <property type="evidence" value="ECO:0007669"/>
    <property type="project" value="TreeGrafter"/>
</dbReference>
<evidence type="ECO:0000256" key="6">
    <source>
        <dbReference type="ARBA" id="ARBA00023180"/>
    </source>
</evidence>
<dbReference type="GO" id="GO:0004016">
    <property type="term" value="F:adenylate cyclase activity"/>
    <property type="evidence" value="ECO:0007669"/>
    <property type="project" value="TreeGrafter"/>
</dbReference>
<keyword evidence="2" id="KW-0812">Transmembrane</keyword>
<dbReference type="SUPFAM" id="SSF55073">
    <property type="entry name" value="Nucleotide cyclase"/>
    <property type="match status" value="1"/>
</dbReference>
<comment type="subcellular location">
    <subcellularLocation>
        <location evidence="1">Membrane</location>
    </subcellularLocation>
</comment>
<evidence type="ECO:0000256" key="4">
    <source>
        <dbReference type="ARBA" id="ARBA00022989"/>
    </source>
</evidence>
<evidence type="ECO:0000256" key="5">
    <source>
        <dbReference type="ARBA" id="ARBA00023136"/>
    </source>
</evidence>
<sequence>MFCEVEGLRPQATIKGVMDVVECMNTVFSCFDSLTDRFNVYKVETVNQVYMAVSGAPEYTREHARNVTDLSLEFAENIRDLQFPCNIEIQIKIGIHSGPVVAGVVGMKVPRYCLFGDTVNTASRMQTTSQPGKIHISITTKRLLPQNMYKLTSRGLVAVKGKGKMETFWVERKPQSPKTEKRHSV</sequence>
<organism evidence="9">
    <name type="scientific">Schizaphis graminum</name>
    <name type="common">Green bug aphid</name>
    <dbReference type="NCBI Taxonomy" id="13262"/>
    <lineage>
        <taxon>Eukaryota</taxon>
        <taxon>Metazoa</taxon>
        <taxon>Ecdysozoa</taxon>
        <taxon>Arthropoda</taxon>
        <taxon>Hexapoda</taxon>
        <taxon>Insecta</taxon>
        <taxon>Pterygota</taxon>
        <taxon>Neoptera</taxon>
        <taxon>Paraneoptera</taxon>
        <taxon>Hemiptera</taxon>
        <taxon>Sternorrhyncha</taxon>
        <taxon>Aphidomorpha</taxon>
        <taxon>Aphidoidea</taxon>
        <taxon>Aphididae</taxon>
        <taxon>Aphidini</taxon>
        <taxon>Schizaphis</taxon>
    </lineage>
</organism>
<dbReference type="Gene3D" id="3.30.70.1230">
    <property type="entry name" value="Nucleotide cyclase"/>
    <property type="match status" value="1"/>
</dbReference>
<keyword evidence="3" id="KW-0547">Nucleotide-binding</keyword>